<gene>
    <name evidence="8" type="ORF">COX83_03035</name>
</gene>
<dbReference type="InterPro" id="IPR011990">
    <property type="entry name" value="TPR-like_helical_dom_sf"/>
</dbReference>
<dbReference type="PROSITE" id="PS50005">
    <property type="entry name" value="TPR"/>
    <property type="match status" value="1"/>
</dbReference>
<feature type="transmembrane region" description="Helical" evidence="6">
    <location>
        <begin position="53"/>
        <end position="71"/>
    </location>
</feature>
<evidence type="ECO:0000256" key="4">
    <source>
        <dbReference type="ARBA" id="ARBA00023136"/>
    </source>
</evidence>
<feature type="domain" description="O-antigen ligase-related" evidence="7">
    <location>
        <begin position="223"/>
        <end position="384"/>
    </location>
</feature>
<feature type="transmembrane region" description="Helical" evidence="6">
    <location>
        <begin position="21"/>
        <end position="41"/>
    </location>
</feature>
<feature type="transmembrane region" description="Helical" evidence="6">
    <location>
        <begin position="267"/>
        <end position="285"/>
    </location>
</feature>
<feature type="transmembrane region" description="Helical" evidence="6">
    <location>
        <begin position="118"/>
        <end position="135"/>
    </location>
</feature>
<dbReference type="PANTHER" id="PTHR37422:SF23">
    <property type="entry name" value="TEICHURONIC ACID BIOSYNTHESIS PROTEIN TUAE"/>
    <property type="match status" value="1"/>
</dbReference>
<feature type="transmembrane region" description="Helical" evidence="6">
    <location>
        <begin position="465"/>
        <end position="483"/>
    </location>
</feature>
<dbReference type="Proteomes" id="UP000230078">
    <property type="component" value="Unassembled WGS sequence"/>
</dbReference>
<protein>
    <recommendedName>
        <fullName evidence="7">O-antigen ligase-related domain-containing protein</fullName>
    </recommendedName>
</protein>
<dbReference type="GO" id="GO:0016020">
    <property type="term" value="C:membrane"/>
    <property type="evidence" value="ECO:0007669"/>
    <property type="project" value="UniProtKB-SubCell"/>
</dbReference>
<evidence type="ECO:0000256" key="3">
    <source>
        <dbReference type="ARBA" id="ARBA00022989"/>
    </source>
</evidence>
<comment type="caution">
    <text evidence="8">The sequence shown here is derived from an EMBL/GenBank/DDBJ whole genome shotgun (WGS) entry which is preliminary data.</text>
</comment>
<dbReference type="InterPro" id="IPR051533">
    <property type="entry name" value="WaaL-like"/>
</dbReference>
<keyword evidence="5" id="KW-0802">TPR repeat</keyword>
<feature type="transmembrane region" description="Helical" evidence="6">
    <location>
        <begin position="190"/>
        <end position="209"/>
    </location>
</feature>
<organism evidence="8 9">
    <name type="scientific">Candidatus Magasanikbacteria bacterium CG_4_10_14_0_2_um_filter_41_31</name>
    <dbReference type="NCBI Taxonomy" id="1974639"/>
    <lineage>
        <taxon>Bacteria</taxon>
        <taxon>Candidatus Magasanikiibacteriota</taxon>
    </lineage>
</organism>
<dbReference type="Pfam" id="PF04932">
    <property type="entry name" value="Wzy_C"/>
    <property type="match status" value="1"/>
</dbReference>
<evidence type="ECO:0000256" key="1">
    <source>
        <dbReference type="ARBA" id="ARBA00004141"/>
    </source>
</evidence>
<dbReference type="PANTHER" id="PTHR37422">
    <property type="entry name" value="TEICHURONIC ACID BIOSYNTHESIS PROTEIN TUAE"/>
    <property type="match status" value="1"/>
</dbReference>
<keyword evidence="2 6" id="KW-0812">Transmembrane</keyword>
<sequence>MLLASEASIGYTIVHMYMNKITKIIVGGLFVSVIFPLLFTPQTMFPWGYGKELFFVFLIACLGLLSLPILWKYKNTTTAMMSHITMVDVFFLLFICSFFLSTFLGFEPVRSFWGDQSRGGGALLWGQLGVYYVFLRIFFQTKKQWRYFGMGIIGVGLVGSLIAWLGAYTSAFSGVIMKSSHLSGLAGNPIFFASSLIPPLYVSLSFLFVETEKWKRYIFGGVAGILLITLLATQVRGAFLGLLVSLVSMGVYFTIAKKAFVKKRRISVLLSLVVSSVLIVGLIFWNTRTSVLAEVSPTLSRMFTISTETGTGQTRLMAWKIALRGAVEHPVLGWGPESFQFIFDTYYNPAFLRFSFSETVWDRPHNFFLSILTGQGLVGLSLYLFFLALLAGALFKKIRQEVNPAQVWFLLFLFGGIVNYVVQSFFGVEVFHSLIVWVAFLAYVSFVIGSNTQSASWFQGSHHKSIVLVGAGILLLCTPWILFTVPRLYQSSVAMASSRDIARSGNSEGWKESVEKVVGIDAPIQWEQARYIVQDISYLDGAKLLKSKDLSLIAPKLLNIFETDISRNPKSYQYYFWTAELYGFMGEYMDSQYLEKNKEFLLRAGEHSPTQQRIPLLLAKNDILNGNVDGGVERLHQLLDTDPSIAEVRWFYGLALIEQGNKDSGLEELEASGSFGFTVDSNIVYVIDLYAQDEQYEHIIPLYQLLIQRHPGESTWYARIAATYAAMGQRDNVIEAINTAVELDPSLKTEAMEFLQSQGISSF</sequence>
<feature type="transmembrane region" description="Helical" evidence="6">
    <location>
        <begin position="434"/>
        <end position="453"/>
    </location>
</feature>
<feature type="transmembrane region" description="Helical" evidence="6">
    <location>
        <begin position="367"/>
        <end position="395"/>
    </location>
</feature>
<dbReference type="AlphaFoldDB" id="A0A2M7V3E4"/>
<name>A0A2M7V3E4_9BACT</name>
<evidence type="ECO:0000313" key="9">
    <source>
        <dbReference type="Proteomes" id="UP000230078"/>
    </source>
</evidence>
<feature type="transmembrane region" description="Helical" evidence="6">
    <location>
        <begin position="147"/>
        <end position="170"/>
    </location>
</feature>
<feature type="transmembrane region" description="Helical" evidence="6">
    <location>
        <begin position="83"/>
        <end position="106"/>
    </location>
</feature>
<reference evidence="9" key="1">
    <citation type="submission" date="2017-09" db="EMBL/GenBank/DDBJ databases">
        <title>Depth-based differentiation of microbial function through sediment-hosted aquifers and enrichment of novel symbionts in the deep terrestrial subsurface.</title>
        <authorList>
            <person name="Probst A.J."/>
            <person name="Ladd B."/>
            <person name="Jarett J.K."/>
            <person name="Geller-Mcgrath D.E."/>
            <person name="Sieber C.M.K."/>
            <person name="Emerson J.B."/>
            <person name="Anantharaman K."/>
            <person name="Thomas B.C."/>
            <person name="Malmstrom R."/>
            <person name="Stieglmeier M."/>
            <person name="Klingl A."/>
            <person name="Woyke T."/>
            <person name="Ryan C.M."/>
            <person name="Banfield J.F."/>
        </authorList>
    </citation>
    <scope>NUCLEOTIDE SEQUENCE [LARGE SCALE GENOMIC DNA]</scope>
</reference>
<evidence type="ECO:0000313" key="8">
    <source>
        <dbReference type="EMBL" id="PIZ92998.1"/>
    </source>
</evidence>
<evidence type="ECO:0000256" key="5">
    <source>
        <dbReference type="PROSITE-ProRule" id="PRU00339"/>
    </source>
</evidence>
<dbReference type="Gene3D" id="1.25.40.10">
    <property type="entry name" value="Tetratricopeptide repeat domain"/>
    <property type="match status" value="2"/>
</dbReference>
<keyword evidence="3 6" id="KW-1133">Transmembrane helix</keyword>
<proteinExistence type="predicted"/>
<feature type="repeat" description="TPR" evidence="5">
    <location>
        <begin position="714"/>
        <end position="747"/>
    </location>
</feature>
<feature type="transmembrane region" description="Helical" evidence="6">
    <location>
        <begin position="238"/>
        <end position="255"/>
    </location>
</feature>
<dbReference type="InterPro" id="IPR019734">
    <property type="entry name" value="TPR_rpt"/>
</dbReference>
<evidence type="ECO:0000259" key="7">
    <source>
        <dbReference type="Pfam" id="PF04932"/>
    </source>
</evidence>
<feature type="transmembrane region" description="Helical" evidence="6">
    <location>
        <begin position="407"/>
        <end position="428"/>
    </location>
</feature>
<feature type="transmembrane region" description="Helical" evidence="6">
    <location>
        <begin position="216"/>
        <end position="232"/>
    </location>
</feature>
<evidence type="ECO:0000256" key="6">
    <source>
        <dbReference type="SAM" id="Phobius"/>
    </source>
</evidence>
<dbReference type="SUPFAM" id="SSF48452">
    <property type="entry name" value="TPR-like"/>
    <property type="match status" value="1"/>
</dbReference>
<evidence type="ECO:0000256" key="2">
    <source>
        <dbReference type="ARBA" id="ARBA00022692"/>
    </source>
</evidence>
<comment type="subcellular location">
    <subcellularLocation>
        <location evidence="1">Membrane</location>
        <topology evidence="1">Multi-pass membrane protein</topology>
    </subcellularLocation>
</comment>
<dbReference type="EMBL" id="PFPI01000038">
    <property type="protein sequence ID" value="PIZ92998.1"/>
    <property type="molecule type" value="Genomic_DNA"/>
</dbReference>
<accession>A0A2M7V3E4</accession>
<keyword evidence="4 6" id="KW-0472">Membrane</keyword>
<dbReference type="InterPro" id="IPR007016">
    <property type="entry name" value="O-antigen_ligase-rel_domated"/>
</dbReference>